<protein>
    <recommendedName>
        <fullName evidence="6">Alcohol dehydrogenase-like C-terminal domain-containing protein</fullName>
    </recommendedName>
</protein>
<evidence type="ECO:0000256" key="4">
    <source>
        <dbReference type="ARBA" id="ARBA00022833"/>
    </source>
</evidence>
<evidence type="ECO:0000259" key="6">
    <source>
        <dbReference type="Pfam" id="PF00107"/>
    </source>
</evidence>
<evidence type="ECO:0000256" key="5">
    <source>
        <dbReference type="ARBA" id="ARBA00023002"/>
    </source>
</evidence>
<dbReference type="Pfam" id="PF00107">
    <property type="entry name" value="ADH_zinc_N"/>
    <property type="match status" value="1"/>
</dbReference>
<dbReference type="GO" id="GO:0005737">
    <property type="term" value="C:cytoplasm"/>
    <property type="evidence" value="ECO:0007669"/>
    <property type="project" value="TreeGrafter"/>
</dbReference>
<dbReference type="GO" id="GO:0046872">
    <property type="term" value="F:metal ion binding"/>
    <property type="evidence" value="ECO:0007669"/>
    <property type="project" value="UniProtKB-KW"/>
</dbReference>
<dbReference type="PANTHER" id="PTHR43161">
    <property type="entry name" value="SORBITOL DEHYDROGENASE"/>
    <property type="match status" value="1"/>
</dbReference>
<dbReference type="EMBL" id="NPOA01000002">
    <property type="protein sequence ID" value="PAV30740.1"/>
    <property type="molecule type" value="Genomic_DNA"/>
</dbReference>
<accession>A0A2A2IHX3</accession>
<comment type="cofactor">
    <cofactor evidence="1">
        <name>Zn(2+)</name>
        <dbReference type="ChEBI" id="CHEBI:29105"/>
    </cofactor>
</comment>
<keyword evidence="8" id="KW-1185">Reference proteome</keyword>
<dbReference type="GO" id="GO:0000721">
    <property type="term" value="F:(R,R)-butanediol dehydrogenase activity"/>
    <property type="evidence" value="ECO:0007669"/>
    <property type="project" value="TreeGrafter"/>
</dbReference>
<dbReference type="InterPro" id="IPR036291">
    <property type="entry name" value="NAD(P)-bd_dom_sf"/>
</dbReference>
<proteinExistence type="inferred from homology"/>
<comment type="similarity">
    <text evidence="2">Belongs to the zinc-containing alcohol dehydrogenase family.</text>
</comment>
<dbReference type="SUPFAM" id="SSF51735">
    <property type="entry name" value="NAD(P)-binding Rossmann-fold domains"/>
    <property type="match status" value="1"/>
</dbReference>
<evidence type="ECO:0000256" key="3">
    <source>
        <dbReference type="ARBA" id="ARBA00022723"/>
    </source>
</evidence>
<evidence type="ECO:0000313" key="7">
    <source>
        <dbReference type="EMBL" id="PAV30740.1"/>
    </source>
</evidence>
<dbReference type="OrthoDB" id="9770238at2"/>
<evidence type="ECO:0000313" key="8">
    <source>
        <dbReference type="Proteomes" id="UP000218887"/>
    </source>
</evidence>
<dbReference type="Proteomes" id="UP000218887">
    <property type="component" value="Unassembled WGS sequence"/>
</dbReference>
<dbReference type="Gene3D" id="3.40.50.720">
    <property type="entry name" value="NAD(P)-binding Rossmann-like Domain"/>
    <property type="match status" value="1"/>
</dbReference>
<organism evidence="7 8">
    <name type="scientific">Virgibacillus profundi</name>
    <dbReference type="NCBI Taxonomy" id="2024555"/>
    <lineage>
        <taxon>Bacteria</taxon>
        <taxon>Bacillati</taxon>
        <taxon>Bacillota</taxon>
        <taxon>Bacilli</taxon>
        <taxon>Bacillales</taxon>
        <taxon>Bacillaceae</taxon>
        <taxon>Virgibacillus</taxon>
    </lineage>
</organism>
<keyword evidence="5" id="KW-0560">Oxidoreductase</keyword>
<gene>
    <name evidence="7" type="ORF">CIL05_03160</name>
</gene>
<name>A0A2A2IHX3_9BACI</name>
<dbReference type="GO" id="GO:0034079">
    <property type="term" value="P:butanediol biosynthetic process"/>
    <property type="evidence" value="ECO:0007669"/>
    <property type="project" value="TreeGrafter"/>
</dbReference>
<reference evidence="7 8" key="1">
    <citation type="submission" date="2017-08" db="EMBL/GenBank/DDBJ databases">
        <title>Virgibacillus indicus sp. nov. and Virgibacillus profoundi sp. nov, two moderately halophilic bacteria isolated from marine sediment by using the Microfluidic Streak Plate.</title>
        <authorList>
            <person name="Xu B."/>
            <person name="Hu B."/>
            <person name="Wang J."/>
            <person name="Zhu Y."/>
            <person name="Huang L."/>
            <person name="Du W."/>
            <person name="Huang Y."/>
        </authorList>
    </citation>
    <scope>NUCLEOTIDE SEQUENCE [LARGE SCALE GENOMIC DNA]</scope>
    <source>
        <strain evidence="7 8">IO3-P3-H5</strain>
    </source>
</reference>
<evidence type="ECO:0000256" key="2">
    <source>
        <dbReference type="ARBA" id="ARBA00008072"/>
    </source>
</evidence>
<evidence type="ECO:0000256" key="1">
    <source>
        <dbReference type="ARBA" id="ARBA00001947"/>
    </source>
</evidence>
<dbReference type="Gene3D" id="3.90.180.10">
    <property type="entry name" value="Medium-chain alcohol dehydrogenases, catalytic domain"/>
    <property type="match status" value="1"/>
</dbReference>
<dbReference type="InterPro" id="IPR013149">
    <property type="entry name" value="ADH-like_C"/>
</dbReference>
<comment type="caution">
    <text evidence="7">The sequence shown here is derived from an EMBL/GenBank/DDBJ whole genome shotgun (WGS) entry which is preliminary data.</text>
</comment>
<feature type="domain" description="Alcohol dehydrogenase-like C-terminal" evidence="6">
    <location>
        <begin position="3"/>
        <end position="81"/>
    </location>
</feature>
<keyword evidence="3" id="KW-0479">Metal-binding</keyword>
<sequence>MEEDAVEKIMAVTGKGVEVAFESAGAQTAVTSALTALKKKGTLLVVAGFSQEVSIDPNAMLFKEANIQFSPAYANDFPSVIISIAEG</sequence>
<keyword evidence="4" id="KW-0862">Zinc</keyword>
<dbReference type="PANTHER" id="PTHR43161:SF23">
    <property type="entry name" value="(R,R)-BUTANEDIOL DEHYDROGENASE-RELATED"/>
    <property type="match status" value="1"/>
</dbReference>
<dbReference type="AlphaFoldDB" id="A0A2A2IHX3"/>